<evidence type="ECO:0000313" key="12">
    <source>
        <dbReference type="EMBL" id="OOQ86574.1"/>
    </source>
</evidence>
<name>A0A1S9RM16_PENBI</name>
<dbReference type="Pfam" id="PF04082">
    <property type="entry name" value="Fungal_trans"/>
    <property type="match status" value="1"/>
</dbReference>
<proteinExistence type="inferred from homology"/>
<feature type="active site" description="Proton acceptor" evidence="7 8">
    <location>
        <position position="234"/>
    </location>
</feature>
<feature type="compositionally biased region" description="Low complexity" evidence="9">
    <location>
        <begin position="441"/>
        <end position="451"/>
    </location>
</feature>
<dbReference type="CDD" id="cd10027">
    <property type="entry name" value="UDG-F1-like"/>
    <property type="match status" value="1"/>
</dbReference>
<reference evidence="13" key="1">
    <citation type="submission" date="2015-09" db="EMBL/GenBank/DDBJ databases">
        <authorList>
            <person name="Fill T.P."/>
            <person name="Baretta J.F."/>
            <person name="de Almeida L.G."/>
            <person name="Rocha M."/>
            <person name="de Souza D.H."/>
            <person name="Malavazi I."/>
            <person name="Cerdeira L.T."/>
            <person name="Hong H."/>
            <person name="Samborskyy M."/>
            <person name="de Vasconcelos A.T."/>
            <person name="Leadlay P."/>
            <person name="Rodrigues-Filho E."/>
        </authorList>
    </citation>
    <scope>NUCLEOTIDE SEQUENCE [LARGE SCALE GENOMIC DNA]</scope>
    <source>
        <strain evidence="13">LaBioMMi 136</strain>
    </source>
</reference>
<keyword evidence="6 7" id="KW-0539">Nucleus</keyword>
<dbReference type="PROSITE" id="PS00130">
    <property type="entry name" value="U_DNA_GLYCOSYLASE"/>
    <property type="match status" value="1"/>
</dbReference>
<keyword evidence="5 7" id="KW-0234">DNA repair</keyword>
<comment type="subcellular location">
    <subcellularLocation>
        <location evidence="7">Mitochondrion</location>
    </subcellularLocation>
    <subcellularLocation>
        <location evidence="7">Nucleus</location>
    </subcellularLocation>
</comment>
<dbReference type="GO" id="GO:0005634">
    <property type="term" value="C:nucleus"/>
    <property type="evidence" value="ECO:0007669"/>
    <property type="project" value="UniProtKB-SubCell"/>
</dbReference>
<evidence type="ECO:0000256" key="8">
    <source>
        <dbReference type="PROSITE-ProRule" id="PRU10072"/>
    </source>
</evidence>
<dbReference type="InterPro" id="IPR018085">
    <property type="entry name" value="Ura-DNA_Glyclase_AS"/>
</dbReference>
<dbReference type="PANTHER" id="PTHR11264:SF0">
    <property type="entry name" value="URACIL-DNA GLYCOSYLASE"/>
    <property type="match status" value="1"/>
</dbReference>
<evidence type="ECO:0000256" key="7">
    <source>
        <dbReference type="HAMAP-Rule" id="MF_03166"/>
    </source>
</evidence>
<dbReference type="EC" id="3.2.2.27" evidence="7"/>
<evidence type="ECO:0000256" key="9">
    <source>
        <dbReference type="SAM" id="MobiDB-lite"/>
    </source>
</evidence>
<dbReference type="SMART" id="SM00987">
    <property type="entry name" value="UreE_C"/>
    <property type="match status" value="1"/>
</dbReference>
<dbReference type="InterPro" id="IPR036895">
    <property type="entry name" value="Uracil-DNA_glycosylase-like_sf"/>
</dbReference>
<dbReference type="GO" id="GO:0008270">
    <property type="term" value="F:zinc ion binding"/>
    <property type="evidence" value="ECO:0007669"/>
    <property type="project" value="InterPro"/>
</dbReference>
<dbReference type="InterPro" id="IPR002043">
    <property type="entry name" value="UDG_fam1"/>
</dbReference>
<comment type="function">
    <text evidence="7">Excises uracil residues from the DNA which can arise as a result of misincorporation of dUMP residues by DNA polymerase or due to deamination of cytosine.</text>
</comment>
<feature type="domain" description="Xylanolytic transcriptional activator regulatory" evidence="10">
    <location>
        <begin position="819"/>
        <end position="888"/>
    </location>
</feature>
<dbReference type="Gene3D" id="3.40.470.10">
    <property type="entry name" value="Uracil-DNA glycosylase-like domain"/>
    <property type="match status" value="1"/>
</dbReference>
<evidence type="ECO:0000256" key="5">
    <source>
        <dbReference type="ARBA" id="ARBA00023204"/>
    </source>
</evidence>
<dbReference type="GO" id="GO:0004844">
    <property type="term" value="F:uracil DNA N-glycosylase activity"/>
    <property type="evidence" value="ECO:0007669"/>
    <property type="project" value="UniProtKB-UniRule"/>
</dbReference>
<dbReference type="NCBIfam" id="NF003588">
    <property type="entry name" value="PRK05254.1-1"/>
    <property type="match status" value="1"/>
</dbReference>
<comment type="caution">
    <text evidence="12">The sequence shown here is derived from an EMBL/GenBank/DDBJ whole genome shotgun (WGS) entry which is preliminary data.</text>
</comment>
<feature type="compositionally biased region" description="Low complexity" evidence="9">
    <location>
        <begin position="885"/>
        <end position="905"/>
    </location>
</feature>
<dbReference type="SUPFAM" id="SSF52141">
    <property type="entry name" value="Uracil-DNA glycosylase-like"/>
    <property type="match status" value="1"/>
</dbReference>
<evidence type="ECO:0000256" key="6">
    <source>
        <dbReference type="ARBA" id="ARBA00023242"/>
    </source>
</evidence>
<dbReference type="GO" id="GO:0006351">
    <property type="term" value="P:DNA-templated transcription"/>
    <property type="evidence" value="ECO:0007669"/>
    <property type="project" value="InterPro"/>
</dbReference>
<sequence length="1219" mass="133414">MIIIESTLRSFLPSGLRESSAYLIRDAFRATRPINAARPFFPRTTIILGNFESSSNPPYILLSIFQAKNCMLPILRLTRQYHLPPLFAMVSPALKRNADHLSGPAADSKKPKGGSITAFFGAPKPKALSTQTNSAGTNGTAPAPRSTSFNKEKWVASLTPEQKELLQLEIDTLDESWLAHLKDEIVTPDFLNLKRFLKKEKEGKVKIFPPEEDVYSWSRHTPLHTVKVVIIGQDPYHNDNQAHGLCFSVRPPTRAPPSLVNIYKGIKKNYPDFVPPPNNGGLLIPWAERGVLMLNTCLTVRAHQANSHSGKGWEKFTQKAIDLVARVRGNGVVFLAWGKPAGTRVAKINKSKHCVLQSVHPSPLSAHHGFVSVFKPPVSEVFGMGCMMANDAFARLQFDNGHFKKCNDWLAERYGDDGIIDWSLVPSKKAVVPPTADKENSAALANASPSPVEMSGEAVQGDSVKSGPLEDEFDDDDALEALVAAEKEEEAKKLHRTDKTDLLATAREPSSTISRMELTWLADTPQSRTRTRALRACPACQRRKKRCRHLSAGSEVEEHRPPRQIRGVATTQSSSSHNHDFHYSHHPRSFANDPPRAQTASAGPSLPALSSTERFVGDLNPEAVIRERLDEPIGNPLRDRVGLWISSPDSADATQRKRSAASTDALPTVPSAEGALDGQTVAAVLSQRYTSAMQACSRLPATTREPLTSLYFSKVNRIIPMVDQTAFTSHQNQTQAHSPTSPFLERAICLVAAKHPTARPHLRLTETTPIVSPRHFCTEIYKGLVASMNANLEPDRYTRIRVLALMSLHCEGYEGAEAASLHLCEAIHQAQTVGLHLDRPGREDGDSLSLLFWGLWTLDKMHASLGGRPVILADRDIGIEKPGPNLGLQGQNQNQNQNHNQRQRQGYTPIRGSGVSQGAFRVWLAVSELLATVISFYRPSAGVTSGWEEGFPAFEDIVGEAGQGDLDFATLGFLELYYHCVAILSCRYKLTEPLDNTKLSSIRQGLAAIRIHSIVASECAGDLPPLPIVPYALSLSMGVSYRQLRSSRLITHFDRAKASLEASCALLEDLSADWYSAEAMARLGRKALQQIEHEHEHEHARRGTPEPVHVQASVSGAVMDSSVQAVDHDDGPMISGSVGAESSQRVVGVDSAMAPVVGGTGIEAGLGNSMAEVDHSNGLDSGMHGFADIDTLFGEFLDLSLPTNFWDPIFLEDDMMEEG</sequence>
<evidence type="ECO:0000256" key="2">
    <source>
        <dbReference type="ARBA" id="ARBA00022763"/>
    </source>
</evidence>
<evidence type="ECO:0000259" key="11">
    <source>
        <dbReference type="SMART" id="SM00986"/>
    </source>
</evidence>
<evidence type="ECO:0000259" key="10">
    <source>
        <dbReference type="SMART" id="SM00906"/>
    </source>
</evidence>
<evidence type="ECO:0000313" key="13">
    <source>
        <dbReference type="Proteomes" id="UP000190744"/>
    </source>
</evidence>
<dbReference type="Proteomes" id="UP000190744">
    <property type="component" value="Unassembled WGS sequence"/>
</dbReference>
<dbReference type="InterPro" id="IPR005122">
    <property type="entry name" value="Uracil-DNA_glycosylase-like"/>
</dbReference>
<dbReference type="NCBIfam" id="TIGR00628">
    <property type="entry name" value="ung"/>
    <property type="match status" value="1"/>
</dbReference>
<protein>
    <recommendedName>
        <fullName evidence="7">Uracil-DNA glycosylase</fullName>
        <shortName evidence="7">UDG</shortName>
        <ecNumber evidence="7">3.2.2.27</ecNumber>
    </recommendedName>
</protein>
<feature type="compositionally biased region" description="Polar residues" evidence="9">
    <location>
        <begin position="128"/>
        <end position="147"/>
    </location>
</feature>
<dbReference type="SMART" id="SM00906">
    <property type="entry name" value="Fungal_trans"/>
    <property type="match status" value="1"/>
</dbReference>
<dbReference type="GO" id="GO:0097510">
    <property type="term" value="P:base-excision repair, AP site formation via deaminated base removal"/>
    <property type="evidence" value="ECO:0007669"/>
    <property type="project" value="TreeGrafter"/>
</dbReference>
<feature type="compositionally biased region" description="Low complexity" evidence="9">
    <location>
        <begin position="600"/>
        <end position="610"/>
    </location>
</feature>
<dbReference type="InterPro" id="IPR007219">
    <property type="entry name" value="XnlR_reg_dom"/>
</dbReference>
<dbReference type="NCBIfam" id="NF003592">
    <property type="entry name" value="PRK05254.1-5"/>
    <property type="match status" value="1"/>
</dbReference>
<dbReference type="NCBIfam" id="NF003589">
    <property type="entry name" value="PRK05254.1-2"/>
    <property type="match status" value="1"/>
</dbReference>
<evidence type="ECO:0000256" key="3">
    <source>
        <dbReference type="ARBA" id="ARBA00022801"/>
    </source>
</evidence>
<feature type="region of interest" description="Disordered" evidence="9">
    <location>
        <begin position="883"/>
        <end position="908"/>
    </location>
</feature>
<feature type="region of interest" description="Disordered" evidence="9">
    <location>
        <begin position="570"/>
        <end position="610"/>
    </location>
</feature>
<feature type="domain" description="Uracil-DNA glycosylase-like" evidence="11">
    <location>
        <begin position="219"/>
        <end position="383"/>
    </location>
</feature>
<dbReference type="FunFam" id="3.40.470.10:FF:000007">
    <property type="entry name" value="Uracil-DNA glycosylase"/>
    <property type="match status" value="1"/>
</dbReference>
<feature type="region of interest" description="Disordered" evidence="9">
    <location>
        <begin position="433"/>
        <end position="472"/>
    </location>
</feature>
<gene>
    <name evidence="7" type="primary">UNG1</name>
    <name evidence="12" type="ORF">PEBR_20906</name>
</gene>
<dbReference type="CDD" id="cd12148">
    <property type="entry name" value="fungal_TF_MHR"/>
    <property type="match status" value="1"/>
</dbReference>
<dbReference type="GO" id="GO:0003677">
    <property type="term" value="F:DNA binding"/>
    <property type="evidence" value="ECO:0007669"/>
    <property type="project" value="InterPro"/>
</dbReference>
<dbReference type="SMART" id="SM00986">
    <property type="entry name" value="UDG"/>
    <property type="match status" value="1"/>
</dbReference>
<keyword evidence="3 7" id="KW-0378">Hydrolase</keyword>
<feature type="region of interest" description="Disordered" evidence="9">
    <location>
        <begin position="127"/>
        <end position="147"/>
    </location>
</feature>
<dbReference type="AlphaFoldDB" id="A0A1S9RM16"/>
<organism evidence="12 13">
    <name type="scientific">Penicillium brasilianum</name>
    <dbReference type="NCBI Taxonomy" id="104259"/>
    <lineage>
        <taxon>Eukaryota</taxon>
        <taxon>Fungi</taxon>
        <taxon>Dikarya</taxon>
        <taxon>Ascomycota</taxon>
        <taxon>Pezizomycotina</taxon>
        <taxon>Eurotiomycetes</taxon>
        <taxon>Eurotiomycetidae</taxon>
        <taxon>Eurotiales</taxon>
        <taxon>Aspergillaceae</taxon>
        <taxon>Penicillium</taxon>
    </lineage>
</organism>
<keyword evidence="2 7" id="KW-0227">DNA damage</keyword>
<dbReference type="GO" id="GO:0005739">
    <property type="term" value="C:mitochondrion"/>
    <property type="evidence" value="ECO:0007669"/>
    <property type="project" value="UniProtKB-SubCell"/>
</dbReference>
<dbReference type="HAMAP" id="MF_00148">
    <property type="entry name" value="UDG"/>
    <property type="match status" value="1"/>
</dbReference>
<dbReference type="EMBL" id="LJBN01000137">
    <property type="protein sequence ID" value="OOQ86574.1"/>
    <property type="molecule type" value="Genomic_DNA"/>
</dbReference>
<evidence type="ECO:0000256" key="4">
    <source>
        <dbReference type="ARBA" id="ARBA00023128"/>
    </source>
</evidence>
<comment type="catalytic activity">
    <reaction evidence="7">
        <text>Hydrolyzes single-stranded DNA or mismatched double-stranded DNA and polynucleotides, releasing free uracil.</text>
        <dbReference type="EC" id="3.2.2.27"/>
    </reaction>
</comment>
<evidence type="ECO:0000256" key="1">
    <source>
        <dbReference type="ARBA" id="ARBA00008184"/>
    </source>
</evidence>
<keyword evidence="4 7" id="KW-0496">Mitochondrion</keyword>
<accession>A0A1S9RM16</accession>
<comment type="similarity">
    <text evidence="1 7">Belongs to the uracil-DNA glycosylase (UDG) superfamily. UNG family.</text>
</comment>
<dbReference type="PANTHER" id="PTHR11264">
    <property type="entry name" value="URACIL-DNA GLYCOSYLASE"/>
    <property type="match status" value="1"/>
</dbReference>
<dbReference type="Pfam" id="PF03167">
    <property type="entry name" value="UDG"/>
    <property type="match status" value="1"/>
</dbReference>